<dbReference type="InterPro" id="IPR006311">
    <property type="entry name" value="TAT_signal"/>
</dbReference>
<sequence length="141" mass="14979">MMSRREFLGSSLALTALALLEGCRHTVDIGSPVLSFHQGQASCGAGADDAQIQGGPGVIQFSGRMTMPDPCHQLDAMLETKNSELIVHITAIAPKPSEGFCIQCIGQATYDGEIVSVRPGQYTVKIRHGALEIKRASVTVL</sequence>
<dbReference type="AlphaFoldDB" id="H5SRD9"/>
<gene>
    <name evidence="1" type="ORF">HGMM_OP2C204</name>
</gene>
<proteinExistence type="predicted"/>
<accession>H5SRD9</accession>
<reference evidence="1" key="1">
    <citation type="journal article" date="2005" name="Environ. Microbiol.">
        <title>Genetic and functional properties of uncultivated thermophilic crenarchaeotes from a subsurface gold mine as revealed by analysis of genome fragments.</title>
        <authorList>
            <person name="Nunoura T."/>
            <person name="Hirayama H."/>
            <person name="Takami H."/>
            <person name="Oida H."/>
            <person name="Nishi S."/>
            <person name="Shimamura S."/>
            <person name="Suzuki Y."/>
            <person name="Inagaki F."/>
            <person name="Takai K."/>
            <person name="Nealson K.H."/>
            <person name="Horikoshi K."/>
        </authorList>
    </citation>
    <scope>NUCLEOTIDE SEQUENCE</scope>
</reference>
<protein>
    <submittedName>
        <fullName evidence="1">Uncharacterized protein</fullName>
    </submittedName>
</protein>
<dbReference type="PROSITE" id="PS51318">
    <property type="entry name" value="TAT"/>
    <property type="match status" value="1"/>
</dbReference>
<evidence type="ECO:0000313" key="1">
    <source>
        <dbReference type="EMBL" id="BAL58656.1"/>
    </source>
</evidence>
<reference evidence="1" key="2">
    <citation type="journal article" date="2012" name="PLoS ONE">
        <title>A Deeply Branching Thermophilic Bacterium with an Ancient Acetyl-CoA Pathway Dominates a Subsurface Ecosystem.</title>
        <authorList>
            <person name="Takami H."/>
            <person name="Noguchi H."/>
            <person name="Takaki Y."/>
            <person name="Uchiyama I."/>
            <person name="Toyoda A."/>
            <person name="Nishi S."/>
            <person name="Chee G.-J."/>
            <person name="Arai W."/>
            <person name="Nunoura T."/>
            <person name="Itoh T."/>
            <person name="Hattori M."/>
            <person name="Takai K."/>
        </authorList>
    </citation>
    <scope>NUCLEOTIDE SEQUENCE</scope>
</reference>
<organism evidence="1">
    <name type="scientific">Acetithermum autotrophicum</name>
    <dbReference type="NCBI Taxonomy" id="1446466"/>
    <lineage>
        <taxon>Bacteria</taxon>
        <taxon>Candidatus Bipolaricaulota</taxon>
        <taxon>Candidatus Acetithermum</taxon>
    </lineage>
</organism>
<dbReference type="EMBL" id="AP011801">
    <property type="protein sequence ID" value="BAL58656.1"/>
    <property type="molecule type" value="Genomic_DNA"/>
</dbReference>
<name>H5SRD9_ACEAU</name>